<sequence length="415" mass="46409">MKFIESKQARQVTFSKRRSGLFKKASELCTLTGCELALVVFSPSGKPLSFGHNCVDTIFQRFLCQSPMEVTGDLDPRGSICSTIHQQYTELCKQLEEEKLRFKELEIEGLKCPKPSWFDTPTDELNLDQLEESINRMKELRDKIAQRVNELSLMGSTLTLAPANHVGAIDLNVAPPEEIFRRGGQSLTFGEMFQKMSDVESTIKTLSKYASSWHLKLQKSLDALIRIGGDTAVIAEMGDSWFNCQKLRLPENYMNFKCSMDPWGAILGYAHAVKDKSVITCIGDGSFQPITENYSWIGAFPSIFPPPTYNPPWNQNVRPSPATPSTEAPLALPASDAPLGSLFEYLHAQFGVSNACLDAFDARFEEIDTRFEELDAPHCQLDGAISSLSGYLSAMEHWIKMKLPFDDENSMDDDA</sequence>
<dbReference type="FunFam" id="3.40.1810.10:FF:000006">
    <property type="entry name" value="Agamous-like MADS-box protein AGL62"/>
    <property type="match status" value="1"/>
</dbReference>
<dbReference type="GO" id="GO:0005634">
    <property type="term" value="C:nucleus"/>
    <property type="evidence" value="ECO:0007669"/>
    <property type="project" value="UniProtKB-SubCell"/>
</dbReference>
<keyword evidence="6" id="KW-0175">Coiled coil</keyword>
<keyword evidence="2" id="KW-0805">Transcription regulation</keyword>
<evidence type="ECO:0000313" key="8">
    <source>
        <dbReference type="EMBL" id="KAF7124093.1"/>
    </source>
</evidence>
<evidence type="ECO:0000256" key="5">
    <source>
        <dbReference type="ARBA" id="ARBA00023242"/>
    </source>
</evidence>
<proteinExistence type="predicted"/>
<evidence type="ECO:0000259" key="7">
    <source>
        <dbReference type="PROSITE" id="PS50066"/>
    </source>
</evidence>
<dbReference type="SMART" id="SM00432">
    <property type="entry name" value="MADS"/>
    <property type="match status" value="1"/>
</dbReference>
<dbReference type="Pfam" id="PF00319">
    <property type="entry name" value="SRF-TF"/>
    <property type="match status" value="1"/>
</dbReference>
<dbReference type="GO" id="GO:0000981">
    <property type="term" value="F:DNA-binding transcription factor activity, RNA polymerase II-specific"/>
    <property type="evidence" value="ECO:0007669"/>
    <property type="project" value="TreeGrafter"/>
</dbReference>
<dbReference type="PRINTS" id="PR00404">
    <property type="entry name" value="MADSDOMAIN"/>
</dbReference>
<dbReference type="InterPro" id="IPR036879">
    <property type="entry name" value="TF_MADSbox_sf"/>
</dbReference>
<dbReference type="OrthoDB" id="1898716at2759"/>
<comment type="caution">
    <text evidence="8">The sequence shown here is derived from an EMBL/GenBank/DDBJ whole genome shotgun (WGS) entry which is preliminary data.</text>
</comment>
<dbReference type="PROSITE" id="PS50066">
    <property type="entry name" value="MADS_BOX_2"/>
    <property type="match status" value="1"/>
</dbReference>
<dbReference type="InterPro" id="IPR002100">
    <property type="entry name" value="TF_MADSbox"/>
</dbReference>
<evidence type="ECO:0000256" key="1">
    <source>
        <dbReference type="ARBA" id="ARBA00004123"/>
    </source>
</evidence>
<gene>
    <name evidence="8" type="ORF">RHSIM_Rhsim12G0097100</name>
</gene>
<dbReference type="GO" id="GO:0046983">
    <property type="term" value="F:protein dimerization activity"/>
    <property type="evidence" value="ECO:0007669"/>
    <property type="project" value="InterPro"/>
</dbReference>
<feature type="coiled-coil region" evidence="6">
    <location>
        <begin position="85"/>
        <end position="150"/>
    </location>
</feature>
<comment type="subcellular location">
    <subcellularLocation>
        <location evidence="1">Nucleus</location>
    </subcellularLocation>
</comment>
<dbReference type="Gene3D" id="3.40.1810.10">
    <property type="entry name" value="Transcription factor, MADS-box"/>
    <property type="match status" value="1"/>
</dbReference>
<evidence type="ECO:0000256" key="6">
    <source>
        <dbReference type="SAM" id="Coils"/>
    </source>
</evidence>
<evidence type="ECO:0000256" key="2">
    <source>
        <dbReference type="ARBA" id="ARBA00023015"/>
    </source>
</evidence>
<dbReference type="SUPFAM" id="SSF52518">
    <property type="entry name" value="Thiamin diphosphate-binding fold (THDP-binding)"/>
    <property type="match status" value="1"/>
</dbReference>
<dbReference type="SUPFAM" id="SSF55455">
    <property type="entry name" value="SRF-like"/>
    <property type="match status" value="1"/>
</dbReference>
<organism evidence="8 9">
    <name type="scientific">Rhododendron simsii</name>
    <name type="common">Sims's rhododendron</name>
    <dbReference type="NCBI Taxonomy" id="118357"/>
    <lineage>
        <taxon>Eukaryota</taxon>
        <taxon>Viridiplantae</taxon>
        <taxon>Streptophyta</taxon>
        <taxon>Embryophyta</taxon>
        <taxon>Tracheophyta</taxon>
        <taxon>Spermatophyta</taxon>
        <taxon>Magnoliopsida</taxon>
        <taxon>eudicotyledons</taxon>
        <taxon>Gunneridae</taxon>
        <taxon>Pentapetalae</taxon>
        <taxon>asterids</taxon>
        <taxon>Ericales</taxon>
        <taxon>Ericaceae</taxon>
        <taxon>Ericoideae</taxon>
        <taxon>Rhodoreae</taxon>
        <taxon>Rhododendron</taxon>
    </lineage>
</organism>
<accession>A0A834G3Z7</accession>
<dbReference type="PANTHER" id="PTHR11945:SF629">
    <property type="entry name" value="OS02G0164450 PROTEIN"/>
    <property type="match status" value="1"/>
</dbReference>
<dbReference type="EMBL" id="WJXA01000012">
    <property type="protein sequence ID" value="KAF7124093.1"/>
    <property type="molecule type" value="Genomic_DNA"/>
</dbReference>
<dbReference type="AlphaFoldDB" id="A0A834G3Z7"/>
<keyword evidence="3" id="KW-0238">DNA-binding</keyword>
<name>A0A834G3Z7_RHOSS</name>
<evidence type="ECO:0000256" key="3">
    <source>
        <dbReference type="ARBA" id="ARBA00023125"/>
    </source>
</evidence>
<reference evidence="8" key="1">
    <citation type="submission" date="2019-11" db="EMBL/GenBank/DDBJ databases">
        <authorList>
            <person name="Liu Y."/>
            <person name="Hou J."/>
            <person name="Li T.-Q."/>
            <person name="Guan C.-H."/>
            <person name="Wu X."/>
            <person name="Wu H.-Z."/>
            <person name="Ling F."/>
            <person name="Zhang R."/>
            <person name="Shi X.-G."/>
            <person name="Ren J.-P."/>
            <person name="Chen E.-F."/>
            <person name="Sun J.-M."/>
        </authorList>
    </citation>
    <scope>NUCLEOTIDE SEQUENCE</scope>
    <source>
        <strain evidence="8">Adult_tree_wgs_1</strain>
        <tissue evidence="8">Leaves</tissue>
    </source>
</reference>
<evidence type="ECO:0000256" key="4">
    <source>
        <dbReference type="ARBA" id="ARBA00023163"/>
    </source>
</evidence>
<keyword evidence="9" id="KW-1185">Reference proteome</keyword>
<protein>
    <recommendedName>
        <fullName evidence="7">MADS-box domain-containing protein</fullName>
    </recommendedName>
</protein>
<dbReference type="Proteomes" id="UP000626092">
    <property type="component" value="Unassembled WGS sequence"/>
</dbReference>
<dbReference type="PANTHER" id="PTHR11945">
    <property type="entry name" value="MADS BOX PROTEIN"/>
    <property type="match status" value="1"/>
</dbReference>
<dbReference type="GO" id="GO:0000978">
    <property type="term" value="F:RNA polymerase II cis-regulatory region sequence-specific DNA binding"/>
    <property type="evidence" value="ECO:0007669"/>
    <property type="project" value="TreeGrafter"/>
</dbReference>
<feature type="domain" description="MADS-box" evidence="7">
    <location>
        <begin position="1"/>
        <end position="54"/>
    </location>
</feature>
<dbReference type="InterPro" id="IPR029061">
    <property type="entry name" value="THDP-binding"/>
</dbReference>
<dbReference type="Gene3D" id="3.40.50.970">
    <property type="match status" value="1"/>
</dbReference>
<keyword evidence="4" id="KW-0804">Transcription</keyword>
<keyword evidence="5" id="KW-0539">Nucleus</keyword>
<evidence type="ECO:0000313" key="9">
    <source>
        <dbReference type="Proteomes" id="UP000626092"/>
    </source>
</evidence>